<keyword evidence="1" id="KW-0802">TPR repeat</keyword>
<name>A0A9X1JPR2_9SPHN</name>
<comment type="caution">
    <text evidence="3">The sequence shown here is derived from an EMBL/GenBank/DDBJ whole genome shotgun (WGS) entry which is preliminary data.</text>
</comment>
<evidence type="ECO:0000313" key="3">
    <source>
        <dbReference type="EMBL" id="MBV7259702.1"/>
    </source>
</evidence>
<evidence type="ECO:0000256" key="2">
    <source>
        <dbReference type="SAM" id="SignalP"/>
    </source>
</evidence>
<evidence type="ECO:0000256" key="1">
    <source>
        <dbReference type="PROSITE-ProRule" id="PRU00339"/>
    </source>
</evidence>
<feature type="chain" id="PRO_5040769539" description="Tetratricopeptide repeat protein" evidence="2">
    <location>
        <begin position="26"/>
        <end position="327"/>
    </location>
</feature>
<sequence length="327" mass="36445">MKSGFRIASGAAVLGAAFAATFAHAETISVEGYLPASSDAGIELEVIAVDPLDGNQGGKLGFELKKALERAGVDNNRWFDVAPGRDTPVDAVFQGSADSQSSITQLEDKEVRSCEKKNEDKKCIRYKTTYYDCNRFEVSLYPDIELVSREGEVLYYERDELTRTEDHCDDSGSRPSRSEMASGLVRSFAGRVRRALAPRNYRQDYRILERRKGLEKADRHAFKAAVKLTKIDEDAACEAFKAIELSAPDQASVLFNVALCHERFGDYDMARETYQRALDASPDKPMTLEAFDRVDNWQQGLNQVNMRAEIMAAPSDEEVPPAVPFSQ</sequence>
<gene>
    <name evidence="3" type="ORF">KCG46_08980</name>
</gene>
<feature type="signal peptide" evidence="2">
    <location>
        <begin position="1"/>
        <end position="25"/>
    </location>
</feature>
<keyword evidence="2" id="KW-0732">Signal</keyword>
<dbReference type="InterPro" id="IPR019734">
    <property type="entry name" value="TPR_rpt"/>
</dbReference>
<accession>A0A9X1JPR2</accession>
<dbReference type="Proteomes" id="UP001138681">
    <property type="component" value="Unassembled WGS sequence"/>
</dbReference>
<dbReference type="SMART" id="SM00028">
    <property type="entry name" value="TPR"/>
    <property type="match status" value="1"/>
</dbReference>
<evidence type="ECO:0000313" key="4">
    <source>
        <dbReference type="Proteomes" id="UP001138681"/>
    </source>
</evidence>
<proteinExistence type="predicted"/>
<evidence type="ECO:0008006" key="5">
    <source>
        <dbReference type="Google" id="ProtNLM"/>
    </source>
</evidence>
<reference evidence="3" key="1">
    <citation type="submission" date="2021-04" db="EMBL/GenBank/DDBJ databases">
        <authorList>
            <person name="Pira H."/>
            <person name="Risdian C."/>
            <person name="Wink J."/>
        </authorList>
    </citation>
    <scope>NUCLEOTIDE SEQUENCE</scope>
    <source>
        <strain evidence="3">WH158</strain>
    </source>
</reference>
<feature type="repeat" description="TPR" evidence="1">
    <location>
        <begin position="251"/>
        <end position="284"/>
    </location>
</feature>
<dbReference type="PROSITE" id="PS50005">
    <property type="entry name" value="TPR"/>
    <property type="match status" value="1"/>
</dbReference>
<organism evidence="3 4">
    <name type="scientific">Erythrobacter crassostreae</name>
    <dbReference type="NCBI Taxonomy" id="2828328"/>
    <lineage>
        <taxon>Bacteria</taxon>
        <taxon>Pseudomonadati</taxon>
        <taxon>Pseudomonadota</taxon>
        <taxon>Alphaproteobacteria</taxon>
        <taxon>Sphingomonadales</taxon>
        <taxon>Erythrobacteraceae</taxon>
        <taxon>Erythrobacter/Porphyrobacter group</taxon>
        <taxon>Erythrobacter</taxon>
    </lineage>
</organism>
<protein>
    <recommendedName>
        <fullName evidence="5">Tetratricopeptide repeat protein</fullName>
    </recommendedName>
</protein>
<dbReference type="PROSITE" id="PS50293">
    <property type="entry name" value="TPR_REGION"/>
    <property type="match status" value="1"/>
</dbReference>
<dbReference type="AlphaFoldDB" id="A0A9X1JPR2"/>
<dbReference type="RefSeq" id="WP_218404899.1">
    <property type="nucleotide sequence ID" value="NZ_JAGSPC010000001.1"/>
</dbReference>
<dbReference type="EMBL" id="JAGSPC010000001">
    <property type="protein sequence ID" value="MBV7259702.1"/>
    <property type="molecule type" value="Genomic_DNA"/>
</dbReference>
<keyword evidence="4" id="KW-1185">Reference proteome</keyword>